<accession>A0A6J6GXR5</accession>
<evidence type="ECO:0000256" key="1">
    <source>
        <dbReference type="SAM" id="MobiDB-lite"/>
    </source>
</evidence>
<evidence type="ECO:0000313" key="2">
    <source>
        <dbReference type="EMBL" id="CAB4603854.1"/>
    </source>
</evidence>
<proteinExistence type="predicted"/>
<dbReference type="EMBL" id="CAEZUK010000148">
    <property type="protein sequence ID" value="CAB4603854.1"/>
    <property type="molecule type" value="Genomic_DNA"/>
</dbReference>
<feature type="region of interest" description="Disordered" evidence="1">
    <location>
        <begin position="32"/>
        <end position="119"/>
    </location>
</feature>
<reference evidence="2" key="1">
    <citation type="submission" date="2020-05" db="EMBL/GenBank/DDBJ databases">
        <authorList>
            <person name="Chiriac C."/>
            <person name="Salcher M."/>
            <person name="Ghai R."/>
            <person name="Kavagutti S V."/>
        </authorList>
    </citation>
    <scope>NUCLEOTIDE SEQUENCE</scope>
</reference>
<feature type="compositionally biased region" description="Acidic residues" evidence="1">
    <location>
        <begin position="95"/>
        <end position="119"/>
    </location>
</feature>
<gene>
    <name evidence="2" type="ORF">UFOPK1820_00927</name>
</gene>
<sequence>MAIHQMLNQKSLTLAGTVVAVLIGGVGVSLALSSPTAKNNEDPIPVTTTALGPEVTIGNLPIVTEPDPSTDSVPGASTTTTSVAQPASGISGNIADDEDDDEGDDEDEDEGDDEMNDDD</sequence>
<feature type="compositionally biased region" description="Polar residues" evidence="1">
    <location>
        <begin position="67"/>
        <end position="91"/>
    </location>
</feature>
<organism evidence="2">
    <name type="scientific">freshwater metagenome</name>
    <dbReference type="NCBI Taxonomy" id="449393"/>
    <lineage>
        <taxon>unclassified sequences</taxon>
        <taxon>metagenomes</taxon>
        <taxon>ecological metagenomes</taxon>
    </lineage>
</organism>
<protein>
    <submittedName>
        <fullName evidence="2">Unannotated protein</fullName>
    </submittedName>
</protein>
<dbReference type="AlphaFoldDB" id="A0A6J6GXR5"/>
<name>A0A6J6GXR5_9ZZZZ</name>